<organism evidence="1 2">
    <name type="scientific">Tenacibaculum polynesiense</name>
    <dbReference type="NCBI Taxonomy" id="3137857"/>
    <lineage>
        <taxon>Bacteria</taxon>
        <taxon>Pseudomonadati</taxon>
        <taxon>Bacteroidota</taxon>
        <taxon>Flavobacteriia</taxon>
        <taxon>Flavobacteriales</taxon>
        <taxon>Flavobacteriaceae</taxon>
        <taxon>Tenacibaculum</taxon>
    </lineage>
</organism>
<evidence type="ECO:0000313" key="1">
    <source>
        <dbReference type="EMBL" id="CAL2104486.1"/>
    </source>
</evidence>
<dbReference type="EMBL" id="CAXJIO010000017">
    <property type="protein sequence ID" value="CAL2104486.1"/>
    <property type="molecule type" value="Genomic_DNA"/>
</dbReference>
<comment type="caution">
    <text evidence="1">The sequence shown here is derived from an EMBL/GenBank/DDBJ whole genome shotgun (WGS) entry which is preliminary data.</text>
</comment>
<protein>
    <recommendedName>
        <fullName evidence="3">Late embryogenesis abundant protein LEA-2 subgroup domain-containing protein</fullName>
    </recommendedName>
</protein>
<evidence type="ECO:0008006" key="3">
    <source>
        <dbReference type="Google" id="ProtNLM"/>
    </source>
</evidence>
<proteinExistence type="predicted"/>
<keyword evidence="2" id="KW-1185">Reference proteome</keyword>
<reference evidence="1 2" key="1">
    <citation type="submission" date="2024-05" db="EMBL/GenBank/DDBJ databases">
        <authorList>
            <person name="Duchaud E."/>
        </authorList>
    </citation>
    <scope>NUCLEOTIDE SEQUENCE [LARGE SCALE GENOMIC DNA]</scope>
    <source>
        <strain evidence="1">Ena-SAMPLE-TAB-13-05-2024-13:56:06:370-140308</strain>
    </source>
</reference>
<accession>A0ABP1F4F9</accession>
<dbReference type="Proteomes" id="UP001497527">
    <property type="component" value="Unassembled WGS sequence"/>
</dbReference>
<dbReference type="RefSeq" id="WP_348718926.1">
    <property type="nucleotide sequence ID" value="NZ_CAXJIO010000017.1"/>
</dbReference>
<name>A0ABP1F4F9_9FLAO</name>
<gene>
    <name evidence="1" type="ORF">T190423A01A_80023</name>
</gene>
<evidence type="ECO:0000313" key="2">
    <source>
        <dbReference type="Proteomes" id="UP001497527"/>
    </source>
</evidence>
<sequence>MKKVVVASLVGIGIYSVFKYQRLKKGASSLHAKIIGVNGLDIGFDKINFRLSIALKNNSDTDLGINTYKLLKLSEINFFNKQNGNYLGTAKTNISEIQIPKKDILVIKDIPTVLPVQNILSNIKLFNKNIEQNLKIVLIFDSLGKRFEVIV</sequence>